<keyword evidence="2" id="KW-0813">Transport</keyword>
<dbReference type="PIRSF" id="PIRSF006060">
    <property type="entry name" value="AA_transporter"/>
    <property type="match status" value="1"/>
</dbReference>
<feature type="transmembrane region" description="Helical" evidence="7">
    <location>
        <begin position="385"/>
        <end position="410"/>
    </location>
</feature>
<feature type="transmembrane region" description="Helical" evidence="7">
    <location>
        <begin position="177"/>
        <end position="199"/>
    </location>
</feature>
<evidence type="ECO:0000256" key="6">
    <source>
        <dbReference type="ARBA" id="ARBA00023136"/>
    </source>
</evidence>
<feature type="transmembrane region" description="Helical" evidence="7">
    <location>
        <begin position="358"/>
        <end position="379"/>
    </location>
</feature>
<keyword evidence="3 7" id="KW-0812">Transmembrane</keyword>
<evidence type="ECO:0000313" key="10">
    <source>
        <dbReference type="Proteomes" id="UP000789508"/>
    </source>
</evidence>
<evidence type="ECO:0000259" key="8">
    <source>
        <dbReference type="Pfam" id="PF00324"/>
    </source>
</evidence>
<dbReference type="PANTHER" id="PTHR43341:SF1">
    <property type="entry name" value="GENERAL AMINO-ACID PERMEASE GAP1"/>
    <property type="match status" value="1"/>
</dbReference>
<sequence>MIENQDDHHVNVDFDERNVVAETNENFDLKRGLQARHLTMIAIGGTIGTGLFLGSGASIAQAGPGGALISYLVIGVMVFFMMSSLGEMATYLPISGSFNTYAKRFVDPALGFALGWNYWYSWATTIALEITAGAIVMQFWFPDVPSWVWSLILLFIMLSLNLFSVKGYGEAEYWFAMIKVITVILFIFVGILLDIGAIGKPKEYIGSKNFDHGTFHNGFKGLLSVFLVAGFSFQGTELVGIAAGESARPEKNVPKAIKQVFWRILLFYVLAILVVGLLVAYDNPNLLGNSQDVSVSPFTLAFKLTGFVSASHFMNAVILTTVLSAGNSALYAASRVLYNLALEGQAPQILTRVTKNGVPLLSLLVTAFIGCLAFLMSLYGEGKVYIWLINLSGVSGFIQWAGISFIHWRFRRAYVAQERPLEELAYRAKLYPFGPIFACTLTILVILGQGYSAFTSENGVDAQAVVAAYIGPPVFIALFLVYKFVKKTKIVPLLECDFDTGRRKLEEKVVLDIEEETKFWGKISKALF</sequence>
<evidence type="ECO:0000256" key="4">
    <source>
        <dbReference type="ARBA" id="ARBA00022970"/>
    </source>
</evidence>
<evidence type="ECO:0000256" key="7">
    <source>
        <dbReference type="SAM" id="Phobius"/>
    </source>
</evidence>
<feature type="transmembrane region" description="Helical" evidence="7">
    <location>
        <begin position="466"/>
        <end position="485"/>
    </location>
</feature>
<feature type="transmembrane region" description="Helical" evidence="7">
    <location>
        <begin position="119"/>
        <end position="141"/>
    </location>
</feature>
<dbReference type="Proteomes" id="UP000789508">
    <property type="component" value="Unassembled WGS sequence"/>
</dbReference>
<reference evidence="9" key="1">
    <citation type="submission" date="2021-06" db="EMBL/GenBank/DDBJ databases">
        <authorList>
            <person name="Kallberg Y."/>
            <person name="Tangrot J."/>
            <person name="Rosling A."/>
        </authorList>
    </citation>
    <scope>NUCLEOTIDE SEQUENCE</scope>
    <source>
        <strain evidence="9">FL130A</strain>
    </source>
</reference>
<keyword evidence="4" id="KW-0029">Amino-acid transport</keyword>
<feature type="domain" description="Amino acid permease/ SLC12A" evidence="8">
    <location>
        <begin position="37"/>
        <end position="490"/>
    </location>
</feature>
<gene>
    <name evidence="9" type="ORF">ALEPTO_LOCUS5374</name>
</gene>
<feature type="transmembrane region" description="Helical" evidence="7">
    <location>
        <begin position="260"/>
        <end position="281"/>
    </location>
</feature>
<name>A0A9N9ASP1_9GLOM</name>
<keyword evidence="10" id="KW-1185">Reference proteome</keyword>
<feature type="transmembrane region" description="Helical" evidence="7">
    <location>
        <begin position="38"/>
        <end position="62"/>
    </location>
</feature>
<evidence type="ECO:0000256" key="5">
    <source>
        <dbReference type="ARBA" id="ARBA00022989"/>
    </source>
</evidence>
<comment type="caution">
    <text evidence="9">The sequence shown here is derived from an EMBL/GenBank/DDBJ whole genome shotgun (WGS) entry which is preliminary data.</text>
</comment>
<dbReference type="PROSITE" id="PS00218">
    <property type="entry name" value="AMINO_ACID_PERMEASE_1"/>
    <property type="match status" value="1"/>
</dbReference>
<keyword evidence="5 7" id="KW-1133">Transmembrane helix</keyword>
<dbReference type="GO" id="GO:0016020">
    <property type="term" value="C:membrane"/>
    <property type="evidence" value="ECO:0007669"/>
    <property type="project" value="UniProtKB-SubCell"/>
</dbReference>
<feature type="transmembrane region" description="Helical" evidence="7">
    <location>
        <begin position="430"/>
        <end position="454"/>
    </location>
</feature>
<feature type="transmembrane region" description="Helical" evidence="7">
    <location>
        <begin position="147"/>
        <end position="165"/>
    </location>
</feature>
<evidence type="ECO:0000256" key="2">
    <source>
        <dbReference type="ARBA" id="ARBA00022448"/>
    </source>
</evidence>
<evidence type="ECO:0000313" key="9">
    <source>
        <dbReference type="EMBL" id="CAG8540287.1"/>
    </source>
</evidence>
<protein>
    <submittedName>
        <fullName evidence="9">10511_t:CDS:1</fullName>
    </submittedName>
</protein>
<dbReference type="InterPro" id="IPR050524">
    <property type="entry name" value="APC_YAT"/>
</dbReference>
<evidence type="ECO:0000256" key="3">
    <source>
        <dbReference type="ARBA" id="ARBA00022692"/>
    </source>
</evidence>
<feature type="transmembrane region" description="Helical" evidence="7">
    <location>
        <begin position="219"/>
        <end position="239"/>
    </location>
</feature>
<dbReference type="Gene3D" id="1.20.1740.10">
    <property type="entry name" value="Amino acid/polyamine transporter I"/>
    <property type="match status" value="1"/>
</dbReference>
<keyword evidence="6 7" id="KW-0472">Membrane</keyword>
<feature type="transmembrane region" description="Helical" evidence="7">
    <location>
        <begin position="313"/>
        <end position="338"/>
    </location>
</feature>
<dbReference type="GO" id="GO:0015171">
    <property type="term" value="F:amino acid transmembrane transporter activity"/>
    <property type="evidence" value="ECO:0007669"/>
    <property type="project" value="TreeGrafter"/>
</dbReference>
<dbReference type="EMBL" id="CAJVPS010001498">
    <property type="protein sequence ID" value="CAG8540287.1"/>
    <property type="molecule type" value="Genomic_DNA"/>
</dbReference>
<comment type="subcellular location">
    <subcellularLocation>
        <location evidence="1">Membrane</location>
        <topology evidence="1">Multi-pass membrane protein</topology>
    </subcellularLocation>
</comment>
<dbReference type="AlphaFoldDB" id="A0A9N9ASP1"/>
<accession>A0A9N9ASP1</accession>
<feature type="transmembrane region" description="Helical" evidence="7">
    <location>
        <begin position="68"/>
        <end position="94"/>
    </location>
</feature>
<dbReference type="FunFam" id="1.20.1740.10:FF:000001">
    <property type="entry name" value="Amino acid permease"/>
    <property type="match status" value="1"/>
</dbReference>
<dbReference type="OrthoDB" id="3900342at2759"/>
<organism evidence="9 10">
    <name type="scientific">Ambispora leptoticha</name>
    <dbReference type="NCBI Taxonomy" id="144679"/>
    <lineage>
        <taxon>Eukaryota</taxon>
        <taxon>Fungi</taxon>
        <taxon>Fungi incertae sedis</taxon>
        <taxon>Mucoromycota</taxon>
        <taxon>Glomeromycotina</taxon>
        <taxon>Glomeromycetes</taxon>
        <taxon>Archaeosporales</taxon>
        <taxon>Ambisporaceae</taxon>
        <taxon>Ambispora</taxon>
    </lineage>
</organism>
<evidence type="ECO:0000256" key="1">
    <source>
        <dbReference type="ARBA" id="ARBA00004141"/>
    </source>
</evidence>
<dbReference type="InterPro" id="IPR004841">
    <property type="entry name" value="AA-permease/SLC12A_dom"/>
</dbReference>
<dbReference type="PANTHER" id="PTHR43341">
    <property type="entry name" value="AMINO ACID PERMEASE"/>
    <property type="match status" value="1"/>
</dbReference>
<proteinExistence type="predicted"/>
<dbReference type="Pfam" id="PF00324">
    <property type="entry name" value="AA_permease"/>
    <property type="match status" value="1"/>
</dbReference>
<dbReference type="InterPro" id="IPR004840">
    <property type="entry name" value="Amino_acid_permease_CS"/>
</dbReference>